<keyword evidence="3" id="KW-1185">Reference proteome</keyword>
<dbReference type="Proteomes" id="UP001219934">
    <property type="component" value="Unassembled WGS sequence"/>
</dbReference>
<dbReference type="AlphaFoldDB" id="A0AAD6BI85"/>
<sequence length="124" mass="13941">AESFVEKYEQPMYYCWSQRGIWPGFKGNGKASLGLLIPRFQDSFVLGYISNRAPCSEDGQRRAGTPETQSNGTSKWPHNGTGHNGRNVTGASWFLARCRVILSCKKSGLSPLQVSTLHEFWREQ</sequence>
<name>A0AAD6BI85_9TELE</name>
<comment type="caution">
    <text evidence="2">The sequence shown here is derived from an EMBL/GenBank/DDBJ whole genome shotgun (WGS) entry which is preliminary data.</text>
</comment>
<feature type="compositionally biased region" description="Polar residues" evidence="1">
    <location>
        <begin position="66"/>
        <end position="76"/>
    </location>
</feature>
<feature type="non-terminal residue" evidence="2">
    <location>
        <position position="1"/>
    </location>
</feature>
<proteinExistence type="predicted"/>
<organism evidence="2 3">
    <name type="scientific">Pogonophryne albipinna</name>
    <dbReference type="NCBI Taxonomy" id="1090488"/>
    <lineage>
        <taxon>Eukaryota</taxon>
        <taxon>Metazoa</taxon>
        <taxon>Chordata</taxon>
        <taxon>Craniata</taxon>
        <taxon>Vertebrata</taxon>
        <taxon>Euteleostomi</taxon>
        <taxon>Actinopterygii</taxon>
        <taxon>Neopterygii</taxon>
        <taxon>Teleostei</taxon>
        <taxon>Neoteleostei</taxon>
        <taxon>Acanthomorphata</taxon>
        <taxon>Eupercaria</taxon>
        <taxon>Perciformes</taxon>
        <taxon>Notothenioidei</taxon>
        <taxon>Pogonophryne</taxon>
    </lineage>
</organism>
<dbReference type="EMBL" id="JAPTMU010000005">
    <property type="protein sequence ID" value="KAJ4943430.1"/>
    <property type="molecule type" value="Genomic_DNA"/>
</dbReference>
<evidence type="ECO:0000313" key="2">
    <source>
        <dbReference type="EMBL" id="KAJ4943430.1"/>
    </source>
</evidence>
<evidence type="ECO:0000256" key="1">
    <source>
        <dbReference type="SAM" id="MobiDB-lite"/>
    </source>
</evidence>
<reference evidence="2" key="1">
    <citation type="submission" date="2022-11" db="EMBL/GenBank/DDBJ databases">
        <title>Chromosome-level genome of Pogonophryne albipinna.</title>
        <authorList>
            <person name="Jo E."/>
        </authorList>
    </citation>
    <scope>NUCLEOTIDE SEQUENCE</scope>
    <source>
        <strain evidence="2">SGF0006</strain>
        <tissue evidence="2">Muscle</tissue>
    </source>
</reference>
<gene>
    <name evidence="2" type="ORF">JOQ06_005931</name>
</gene>
<accession>A0AAD6BI85</accession>
<evidence type="ECO:0000313" key="3">
    <source>
        <dbReference type="Proteomes" id="UP001219934"/>
    </source>
</evidence>
<feature type="non-terminal residue" evidence="2">
    <location>
        <position position="124"/>
    </location>
</feature>
<feature type="region of interest" description="Disordered" evidence="1">
    <location>
        <begin position="53"/>
        <end position="85"/>
    </location>
</feature>
<protein>
    <submittedName>
        <fullName evidence="2">Uncharacterized protein</fullName>
    </submittedName>
</protein>